<evidence type="ECO:0000313" key="2">
    <source>
        <dbReference type="Proteomes" id="UP000019473"/>
    </source>
</evidence>
<name>W9VN91_9EURO</name>
<dbReference type="Pfam" id="PF26639">
    <property type="entry name" value="Het-6_barrel"/>
    <property type="match status" value="1"/>
</dbReference>
<gene>
    <name evidence="1" type="ORF">A1O7_07529</name>
</gene>
<dbReference type="PANTHER" id="PTHR24148:SF64">
    <property type="entry name" value="HETEROKARYON INCOMPATIBILITY DOMAIN-CONTAINING PROTEIN"/>
    <property type="match status" value="1"/>
</dbReference>
<evidence type="ECO:0008006" key="3">
    <source>
        <dbReference type="Google" id="ProtNLM"/>
    </source>
</evidence>
<keyword evidence="2" id="KW-1185">Reference proteome</keyword>
<dbReference type="AlphaFoldDB" id="W9VN91"/>
<dbReference type="GeneID" id="19182101"/>
<comment type="caution">
    <text evidence="1">The sequence shown here is derived from an EMBL/GenBank/DDBJ whole genome shotgun (WGS) entry which is preliminary data.</text>
</comment>
<dbReference type="Proteomes" id="UP000019473">
    <property type="component" value="Unassembled WGS sequence"/>
</dbReference>
<dbReference type="PANTHER" id="PTHR24148">
    <property type="entry name" value="ANKYRIN REPEAT DOMAIN-CONTAINING PROTEIN 39 HOMOLOG-RELATED"/>
    <property type="match status" value="1"/>
</dbReference>
<dbReference type="InterPro" id="IPR052895">
    <property type="entry name" value="HetReg/Transcr_Mod"/>
</dbReference>
<organism evidence="1 2">
    <name type="scientific">Cladophialophora yegresii CBS 114405</name>
    <dbReference type="NCBI Taxonomy" id="1182544"/>
    <lineage>
        <taxon>Eukaryota</taxon>
        <taxon>Fungi</taxon>
        <taxon>Dikarya</taxon>
        <taxon>Ascomycota</taxon>
        <taxon>Pezizomycotina</taxon>
        <taxon>Eurotiomycetes</taxon>
        <taxon>Chaetothyriomycetidae</taxon>
        <taxon>Chaetothyriales</taxon>
        <taxon>Herpotrichiellaceae</taxon>
        <taxon>Cladophialophora</taxon>
    </lineage>
</organism>
<sequence length="367" mass="41603">MRASGMGIICDMVAIRNCVQADGHLSWSRLMGTTTRRKFTEPLDSVYALLGLASPEMREAIPIDYSASIDRLYVDVATAWVAIERNLNLLSCVQHLENSASELSLDDAQWQMVQAARMVQQSMRVLPSWVPDWSQPDKQRHRLLYRENTYHASLGKKAEVAFCKGRTSITASGVHVDSVAVVFDARYDTSKVKKSLQELEFVASAASSILIDDDAMRRKVLDDDFWRTLVGNRTESGESPAPDQWAVAFKVSKGEVPVPDHFQPEKEPVERFAKFVIPLRTQLNDAMEGRRFFVTRRGLFGIGPCHMRRGDAICVLFGADLPMILRQHDDHWRLLGESYVHRLASGEGVQLHLERQEDFPKEEFVIR</sequence>
<reference evidence="1 2" key="1">
    <citation type="submission" date="2013-03" db="EMBL/GenBank/DDBJ databases">
        <title>The Genome Sequence of Cladophialophora yegresii CBS 114405.</title>
        <authorList>
            <consortium name="The Broad Institute Genomics Platform"/>
            <person name="Cuomo C."/>
            <person name="de Hoog S."/>
            <person name="Gorbushina A."/>
            <person name="Walker B."/>
            <person name="Young S.K."/>
            <person name="Zeng Q."/>
            <person name="Gargeya S."/>
            <person name="Fitzgerald M."/>
            <person name="Haas B."/>
            <person name="Abouelleil A."/>
            <person name="Allen A.W."/>
            <person name="Alvarado L."/>
            <person name="Arachchi H.M."/>
            <person name="Berlin A.M."/>
            <person name="Chapman S.B."/>
            <person name="Gainer-Dewar J."/>
            <person name="Goldberg J."/>
            <person name="Griggs A."/>
            <person name="Gujja S."/>
            <person name="Hansen M."/>
            <person name="Howarth C."/>
            <person name="Imamovic A."/>
            <person name="Ireland A."/>
            <person name="Larimer J."/>
            <person name="McCowan C."/>
            <person name="Murphy C."/>
            <person name="Pearson M."/>
            <person name="Poon T.W."/>
            <person name="Priest M."/>
            <person name="Roberts A."/>
            <person name="Saif S."/>
            <person name="Shea T."/>
            <person name="Sisk P."/>
            <person name="Sykes S."/>
            <person name="Wortman J."/>
            <person name="Nusbaum C."/>
            <person name="Birren B."/>
        </authorList>
    </citation>
    <scope>NUCLEOTIDE SEQUENCE [LARGE SCALE GENOMIC DNA]</scope>
    <source>
        <strain evidence="1 2">CBS 114405</strain>
    </source>
</reference>
<dbReference type="EMBL" id="AMGW01000005">
    <property type="protein sequence ID" value="EXJ57182.1"/>
    <property type="molecule type" value="Genomic_DNA"/>
</dbReference>
<dbReference type="HOGENOM" id="CLU_839388_0_0_1"/>
<dbReference type="VEuPathDB" id="FungiDB:A1O7_07529"/>
<dbReference type="STRING" id="1182544.W9VN91"/>
<accession>W9VN91</accession>
<dbReference type="RefSeq" id="XP_007759716.1">
    <property type="nucleotide sequence ID" value="XM_007761526.1"/>
</dbReference>
<proteinExistence type="predicted"/>
<evidence type="ECO:0000313" key="1">
    <source>
        <dbReference type="EMBL" id="EXJ57182.1"/>
    </source>
</evidence>
<protein>
    <recommendedName>
        <fullName evidence="3">Heterokaryon incompatibility domain-containing protein</fullName>
    </recommendedName>
</protein>
<dbReference type="OrthoDB" id="4106239at2759"/>